<sequence length="297" mass="34308">MIHSCGLIDFPFHGNQFSWIGQRANGKIRCRLDRAMGNEEWHNLFSHTNVEYLEMWGSDHRPVLASIQSSPKTFSRKFMFDKRWIGKPGLNEAVIEGWSGEGLREDRPIMKKIQNCKRVISIWKKSTRTNSEILIKELHDKIEENYADDNASVEALRDLKKQLGDAYTEEEIFWYQKSRQNWLALGDKNTKYFHALTKQRRAKNKILGILDNNGVWVDNEEGIERVAVDYFEKLFTTSNPIDPSMALRDISPSVSSAMNESLVKEVTEEEVKRALFSLNPTKAPGPDGMTALFFQKF</sequence>
<evidence type="ECO:0000313" key="1">
    <source>
        <dbReference type="EMBL" id="KAG7600426.1"/>
    </source>
</evidence>
<dbReference type="AlphaFoldDB" id="A0A8T2CPX4"/>
<dbReference type="PANTHER" id="PTHR33710:SF62">
    <property type="entry name" value="DUF4283 DOMAIN PROTEIN"/>
    <property type="match status" value="1"/>
</dbReference>
<name>A0A8T2CPX4_ARASU</name>
<evidence type="ECO:0000313" key="2">
    <source>
        <dbReference type="Proteomes" id="UP000694251"/>
    </source>
</evidence>
<dbReference type="PANTHER" id="PTHR33710">
    <property type="entry name" value="BNAC02G09200D PROTEIN"/>
    <property type="match status" value="1"/>
</dbReference>
<keyword evidence="2" id="KW-1185">Reference proteome</keyword>
<keyword evidence="1" id="KW-0540">Nuclease</keyword>
<protein>
    <submittedName>
        <fullName evidence="1">Endonuclease/exonuclease/phosphatase superfamily</fullName>
    </submittedName>
</protein>
<proteinExistence type="predicted"/>
<dbReference type="Proteomes" id="UP000694251">
    <property type="component" value="Chromosome 6"/>
</dbReference>
<dbReference type="GO" id="GO:0004519">
    <property type="term" value="F:endonuclease activity"/>
    <property type="evidence" value="ECO:0007669"/>
    <property type="project" value="UniProtKB-KW"/>
</dbReference>
<accession>A0A8T2CPX4</accession>
<gene>
    <name evidence="1" type="ORF">ISN44_As06g045330</name>
</gene>
<reference evidence="1 2" key="1">
    <citation type="submission" date="2020-12" db="EMBL/GenBank/DDBJ databases">
        <title>Concerted genomic and epigenomic changes stabilize Arabidopsis allopolyploids.</title>
        <authorList>
            <person name="Chen Z."/>
        </authorList>
    </citation>
    <scope>NUCLEOTIDE SEQUENCE [LARGE SCALE GENOMIC DNA]</scope>
    <source>
        <strain evidence="1">As9502</strain>
        <tissue evidence="1">Leaf</tissue>
    </source>
</reference>
<dbReference type="EMBL" id="JAEFBJ010000006">
    <property type="protein sequence ID" value="KAG7600426.1"/>
    <property type="molecule type" value="Genomic_DNA"/>
</dbReference>
<keyword evidence="1" id="KW-0378">Hydrolase</keyword>
<organism evidence="1 2">
    <name type="scientific">Arabidopsis suecica</name>
    <name type="common">Swedish thale-cress</name>
    <name type="synonym">Cardaminopsis suecica</name>
    <dbReference type="NCBI Taxonomy" id="45249"/>
    <lineage>
        <taxon>Eukaryota</taxon>
        <taxon>Viridiplantae</taxon>
        <taxon>Streptophyta</taxon>
        <taxon>Embryophyta</taxon>
        <taxon>Tracheophyta</taxon>
        <taxon>Spermatophyta</taxon>
        <taxon>Magnoliopsida</taxon>
        <taxon>eudicotyledons</taxon>
        <taxon>Gunneridae</taxon>
        <taxon>Pentapetalae</taxon>
        <taxon>rosids</taxon>
        <taxon>malvids</taxon>
        <taxon>Brassicales</taxon>
        <taxon>Brassicaceae</taxon>
        <taxon>Camelineae</taxon>
        <taxon>Arabidopsis</taxon>
    </lineage>
</organism>
<keyword evidence="1" id="KW-0255">Endonuclease</keyword>
<dbReference type="OrthoDB" id="1109962at2759"/>
<comment type="caution">
    <text evidence="1">The sequence shown here is derived from an EMBL/GenBank/DDBJ whole genome shotgun (WGS) entry which is preliminary data.</text>
</comment>